<evidence type="ECO:0000313" key="1">
    <source>
        <dbReference type="EMBL" id="AIY89372.1"/>
    </source>
</evidence>
<proteinExistence type="predicted"/>
<dbReference type="HOGENOM" id="CLU_2270935_0_0_2"/>
<accession>A0A0A7GEM9</accession>
<name>A0A0A7GEM9_GEOAI</name>
<dbReference type="KEGG" id="gac:GACE_0316"/>
<reference evidence="1 2" key="1">
    <citation type="journal article" date="2015" name="Appl. Environ. Microbiol.">
        <title>The Geoglobus acetivorans genome: Fe(III) reduction, acetate utilization, autotrophic growth, and degradation of aromatic compounds in a hyperthermophilic archaeon.</title>
        <authorList>
            <person name="Mardanov A.V."/>
            <person name="Slododkina G.B."/>
            <person name="Slobodkin A.I."/>
            <person name="Beletsky A.V."/>
            <person name="Gavrilov S.N."/>
            <person name="Kublanov I.V."/>
            <person name="Bonch-Osmolovskaya E.A."/>
            <person name="Skryabin K.G."/>
            <person name="Ravin N.V."/>
        </authorList>
    </citation>
    <scope>NUCLEOTIDE SEQUENCE [LARGE SCALE GENOMIC DNA]</scope>
    <source>
        <strain evidence="1 2">SBH6</strain>
    </source>
</reference>
<dbReference type="EMBL" id="CP009552">
    <property type="protein sequence ID" value="AIY89372.1"/>
    <property type="molecule type" value="Genomic_DNA"/>
</dbReference>
<sequence>MISLDDEISGSIESEVNRVCCRVFEKYSIDQLMEMVRGSENVYLLLHRDDREFVDIYVSNNGVDSSEFIAVPVPKRFAVLEPDKNYFEITLKANIALALRGERDFHL</sequence>
<dbReference type="eggNOG" id="arCOG10207">
    <property type="taxonomic scope" value="Archaea"/>
</dbReference>
<dbReference type="Proteomes" id="UP000030624">
    <property type="component" value="Chromosome"/>
</dbReference>
<protein>
    <submittedName>
        <fullName evidence="1">Uncharacterized protein</fullName>
    </submittedName>
</protein>
<dbReference type="AlphaFoldDB" id="A0A0A7GEM9"/>
<dbReference type="RefSeq" id="WP_048090606.1">
    <property type="nucleotide sequence ID" value="NZ_CP009552.1"/>
</dbReference>
<dbReference type="GeneID" id="24796916"/>
<gene>
    <name evidence="1" type="ORF">GACE_0316</name>
</gene>
<evidence type="ECO:0000313" key="2">
    <source>
        <dbReference type="Proteomes" id="UP000030624"/>
    </source>
</evidence>
<organism evidence="1 2">
    <name type="scientific">Geoglobus acetivorans</name>
    <dbReference type="NCBI Taxonomy" id="565033"/>
    <lineage>
        <taxon>Archaea</taxon>
        <taxon>Methanobacteriati</taxon>
        <taxon>Methanobacteriota</taxon>
        <taxon>Archaeoglobi</taxon>
        <taxon>Archaeoglobales</taxon>
        <taxon>Archaeoglobaceae</taxon>
        <taxon>Geoglobus</taxon>
    </lineage>
</organism>